<accession>F3ZNY2</accession>
<dbReference type="STRING" id="679937.Bcop_1361"/>
<dbReference type="EMBL" id="CM001167">
    <property type="protein sequence ID" value="EGJ71558.1"/>
    <property type="molecule type" value="Genomic_DNA"/>
</dbReference>
<evidence type="ECO:0000256" key="1">
    <source>
        <dbReference type="SAM" id="SignalP"/>
    </source>
</evidence>
<keyword evidence="1" id="KW-0732">Signal</keyword>
<dbReference type="HOGENOM" id="CLU_025928_2_0_10"/>
<name>F3ZNY2_9BACE</name>
<dbReference type="PROSITE" id="PS51257">
    <property type="entry name" value="PROKAR_LIPOPROTEIN"/>
    <property type="match status" value="1"/>
</dbReference>
<dbReference type="Pfam" id="PF12741">
    <property type="entry name" value="SusD-like"/>
    <property type="match status" value="1"/>
</dbReference>
<dbReference type="InterPro" id="IPR011990">
    <property type="entry name" value="TPR-like_helical_dom_sf"/>
</dbReference>
<keyword evidence="3" id="KW-1185">Reference proteome</keyword>
<sequence length="523" mass="59509">MKNIVYKIKSISAVALCALFAGACTSNFEDINQEYGRPNEDQISQGNFKLGAFFPQMINYAYPAQENAYQMGQNLVSDPYARYLSIANTWDTNFSIFNSPDNWLNVPFEDAYSKVYGGLIQVRNLTKDDPTKDFLWAWAQIIRITATQRMTDMYGPVPYTKALDGGVANEYDSQETVYKSMFTDLDNAIDVLGKFVKENPGYRDMARFDRVYASDFSKWLKYANSLKLRMAMRVVNADPELAKTKAEEALASEYGLIESNTENALNPFPVNPIWIMTVAWGDSRVSAEIISYMKGYNDPRLDKLFTKSSFKDKTSDFVGLRVGIKIPSKEWASSYSSTTYKEKDPVNWLTASEVAFIKAEAALRGWKVNGTPQNLYEEGVRLSFAQWNVDGSDAYLNDAESLPADYVDPNSKDNAAENKSEITVKWDESADFETKLERIITQKWLALYPLGMEGWSEHRRTGYPYFFPNVVNEGKDEDSKILYAERIPYPPREAQNNSANYNKALQLLGGPDRYGTKLWWAKK</sequence>
<gene>
    <name evidence="2" type="ORF">Bcop_1361</name>
</gene>
<evidence type="ECO:0000313" key="3">
    <source>
        <dbReference type="Proteomes" id="UP000018439"/>
    </source>
</evidence>
<evidence type="ECO:0008006" key="4">
    <source>
        <dbReference type="Google" id="ProtNLM"/>
    </source>
</evidence>
<organism evidence="2 3">
    <name type="scientific">Bacteroides coprosuis DSM 18011</name>
    <dbReference type="NCBI Taxonomy" id="679937"/>
    <lineage>
        <taxon>Bacteria</taxon>
        <taxon>Pseudomonadati</taxon>
        <taxon>Bacteroidota</taxon>
        <taxon>Bacteroidia</taxon>
        <taxon>Bacteroidales</taxon>
        <taxon>Bacteroidaceae</taxon>
        <taxon>Bacteroides</taxon>
    </lineage>
</organism>
<dbReference type="eggNOG" id="COG4198">
    <property type="taxonomic scope" value="Bacteria"/>
</dbReference>
<protein>
    <recommendedName>
        <fullName evidence="4">Lipoprotein</fullName>
    </recommendedName>
</protein>
<dbReference type="Gene3D" id="1.25.40.390">
    <property type="match status" value="1"/>
</dbReference>
<evidence type="ECO:0000313" key="2">
    <source>
        <dbReference type="EMBL" id="EGJ71558.1"/>
    </source>
</evidence>
<dbReference type="SUPFAM" id="SSF48452">
    <property type="entry name" value="TPR-like"/>
    <property type="match status" value="1"/>
</dbReference>
<feature type="signal peptide" evidence="1">
    <location>
        <begin position="1"/>
        <end position="23"/>
    </location>
</feature>
<dbReference type="AlphaFoldDB" id="F3ZNY2"/>
<feature type="chain" id="PRO_5003303726" description="Lipoprotein" evidence="1">
    <location>
        <begin position="24"/>
        <end position="523"/>
    </location>
</feature>
<proteinExistence type="predicted"/>
<dbReference type="Proteomes" id="UP000018439">
    <property type="component" value="Chromosome"/>
</dbReference>
<reference evidence="2 3" key="1">
    <citation type="journal article" date="2011" name="Stand. Genomic Sci.">
        <title>Non-contiguous finished genome sequence of Bacteroides coprosuis type strain (PC139).</title>
        <authorList>
            <person name="Land M."/>
            <person name="Held B."/>
            <person name="Gronow S."/>
            <person name="Abt B."/>
            <person name="Lucas S."/>
            <person name="Del Rio T.G."/>
            <person name="Nolan M."/>
            <person name="Tice H."/>
            <person name="Cheng J.F."/>
            <person name="Pitluck S."/>
            <person name="Liolios K."/>
            <person name="Pagani I."/>
            <person name="Ivanova N."/>
            <person name="Mavromatis K."/>
            <person name="Mikhailova N."/>
            <person name="Pati A."/>
            <person name="Tapia R."/>
            <person name="Han C."/>
            <person name="Goodwin L."/>
            <person name="Chen A."/>
            <person name="Palaniappan K."/>
            <person name="Hauser L."/>
            <person name="Brambilla E.M."/>
            <person name="Rohde M."/>
            <person name="Goker M."/>
            <person name="Detter J.C."/>
            <person name="Woyke T."/>
            <person name="Bristow J."/>
            <person name="Eisen J.A."/>
            <person name="Markowitz V."/>
            <person name="Hugenholtz P."/>
            <person name="Kyrpides N.C."/>
            <person name="Klenk H.P."/>
            <person name="Lapidus A."/>
        </authorList>
    </citation>
    <scope>NUCLEOTIDE SEQUENCE</scope>
    <source>
        <strain evidence="2 3">DSM 18011</strain>
    </source>
</reference>
<dbReference type="InterPro" id="IPR024302">
    <property type="entry name" value="SusD-like"/>
</dbReference>